<keyword evidence="3 4" id="KW-0378">Hydrolase</keyword>
<dbReference type="GO" id="GO:0008893">
    <property type="term" value="F:guanosine-3',5'-bis(diphosphate) 3'-diphosphatase activity"/>
    <property type="evidence" value="ECO:0007669"/>
    <property type="project" value="TreeGrafter"/>
</dbReference>
<organism evidence="6 7">
    <name type="scientific">Parapontixanthobacter aurantiacus</name>
    <dbReference type="NCBI Taxonomy" id="1463599"/>
    <lineage>
        <taxon>Bacteria</taxon>
        <taxon>Pseudomonadati</taxon>
        <taxon>Pseudomonadota</taxon>
        <taxon>Alphaproteobacteria</taxon>
        <taxon>Sphingomonadales</taxon>
        <taxon>Erythrobacteraceae</taxon>
        <taxon>Parapontixanthobacter</taxon>
    </lineage>
</organism>
<evidence type="ECO:0000256" key="2">
    <source>
        <dbReference type="ARBA" id="ARBA00001946"/>
    </source>
</evidence>
<dbReference type="AlphaFoldDB" id="A0A844ZIA9"/>
<dbReference type="InterPro" id="IPR022927">
    <property type="entry name" value="RppH"/>
</dbReference>
<dbReference type="PRINTS" id="PR00502">
    <property type="entry name" value="NUDIXFAMILY"/>
</dbReference>
<dbReference type="PROSITE" id="PS00893">
    <property type="entry name" value="NUDIX_BOX"/>
    <property type="match status" value="1"/>
</dbReference>
<comment type="function">
    <text evidence="4">Accelerates the degradation of transcripts by removing pyrophosphate from the 5'-end of triphosphorylated RNA, leading to a more labile monophosphorylated state that can stimulate subsequent ribonuclease cleavage.</text>
</comment>
<evidence type="ECO:0000259" key="5">
    <source>
        <dbReference type="PROSITE" id="PS51462"/>
    </source>
</evidence>
<comment type="similarity">
    <text evidence="4">Belongs to the Nudix hydrolase family. RppH subfamily.</text>
</comment>
<dbReference type="HAMAP" id="MF_00298">
    <property type="entry name" value="Nudix_RppH"/>
    <property type="match status" value="1"/>
</dbReference>
<evidence type="ECO:0000256" key="4">
    <source>
        <dbReference type="HAMAP-Rule" id="MF_00298"/>
    </source>
</evidence>
<dbReference type="EC" id="3.6.1.-" evidence="4"/>
<dbReference type="NCBIfam" id="NF001938">
    <property type="entry name" value="PRK00714.1-5"/>
    <property type="match status" value="1"/>
</dbReference>
<dbReference type="Gene3D" id="3.90.79.10">
    <property type="entry name" value="Nucleoside Triphosphate Pyrophosphohydrolase"/>
    <property type="match status" value="1"/>
</dbReference>
<gene>
    <name evidence="4" type="primary">rppH</name>
    <name evidence="4" type="synonym">nudH</name>
    <name evidence="6" type="ORF">GRI38_05340</name>
</gene>
<comment type="caution">
    <text evidence="6">The sequence shown here is derived from an EMBL/GenBank/DDBJ whole genome shotgun (WGS) entry which is preliminary data.</text>
</comment>
<accession>A0A844ZIA9</accession>
<dbReference type="SUPFAM" id="SSF55811">
    <property type="entry name" value="Nudix"/>
    <property type="match status" value="1"/>
</dbReference>
<protein>
    <recommendedName>
        <fullName evidence="4">RNA pyrophosphohydrolase</fullName>
        <ecNumber evidence="4">3.6.1.-</ecNumber>
    </recommendedName>
    <alternativeName>
        <fullName evidence="4">(Di)nucleoside polyphosphate hydrolase</fullName>
    </alternativeName>
</protein>
<dbReference type="GO" id="GO:0019693">
    <property type="term" value="P:ribose phosphate metabolic process"/>
    <property type="evidence" value="ECO:0007669"/>
    <property type="project" value="TreeGrafter"/>
</dbReference>
<comment type="cofactor">
    <cofactor evidence="2">
        <name>Mg(2+)</name>
        <dbReference type="ChEBI" id="CHEBI:18420"/>
    </cofactor>
</comment>
<dbReference type="InterPro" id="IPR020084">
    <property type="entry name" value="NUDIX_hydrolase_CS"/>
</dbReference>
<name>A0A844ZIA9_9SPHN</name>
<dbReference type="GO" id="GO:0006753">
    <property type="term" value="P:nucleoside phosphate metabolic process"/>
    <property type="evidence" value="ECO:0007669"/>
    <property type="project" value="TreeGrafter"/>
</dbReference>
<proteinExistence type="inferred from homology"/>
<dbReference type="InterPro" id="IPR020476">
    <property type="entry name" value="Nudix_hydrolase"/>
</dbReference>
<evidence type="ECO:0000313" key="6">
    <source>
        <dbReference type="EMBL" id="MXO85449.1"/>
    </source>
</evidence>
<dbReference type="PANTHER" id="PTHR11839:SF22">
    <property type="entry name" value="NUDIX HYDROLASE 26, CHLOROPLASTIC"/>
    <property type="match status" value="1"/>
</dbReference>
<dbReference type="EMBL" id="WTYW01000001">
    <property type="protein sequence ID" value="MXO85449.1"/>
    <property type="molecule type" value="Genomic_DNA"/>
</dbReference>
<dbReference type="RefSeq" id="WP_160681854.1">
    <property type="nucleotide sequence ID" value="NZ_WTYW01000001.1"/>
</dbReference>
<comment type="cofactor">
    <cofactor evidence="4">
        <name>a divalent metal cation</name>
        <dbReference type="ChEBI" id="CHEBI:60240"/>
    </cofactor>
</comment>
<reference evidence="6 7" key="1">
    <citation type="submission" date="2019-12" db="EMBL/GenBank/DDBJ databases">
        <title>Genomic-based taxomic classification of the family Erythrobacteraceae.</title>
        <authorList>
            <person name="Xu L."/>
        </authorList>
    </citation>
    <scope>NUCLEOTIDE SEQUENCE [LARGE SCALE GENOMIC DNA]</scope>
    <source>
        <strain evidence="6 7">MCCC 1A09962</strain>
    </source>
</reference>
<dbReference type="Proteomes" id="UP000433104">
    <property type="component" value="Unassembled WGS sequence"/>
</dbReference>
<dbReference type="CDD" id="cd03671">
    <property type="entry name" value="NUDIX_Ap4A_hydrolase_plant_like"/>
    <property type="match status" value="1"/>
</dbReference>
<dbReference type="InterPro" id="IPR000086">
    <property type="entry name" value="NUDIX_hydrolase_dom"/>
</dbReference>
<evidence type="ECO:0000256" key="1">
    <source>
        <dbReference type="ARBA" id="ARBA00001936"/>
    </source>
</evidence>
<dbReference type="PROSITE" id="PS51462">
    <property type="entry name" value="NUDIX"/>
    <property type="match status" value="1"/>
</dbReference>
<evidence type="ECO:0000313" key="7">
    <source>
        <dbReference type="Proteomes" id="UP000433104"/>
    </source>
</evidence>
<dbReference type="PANTHER" id="PTHR11839">
    <property type="entry name" value="UDP/ADP-SUGAR PYROPHOSPHATASE"/>
    <property type="match status" value="1"/>
</dbReference>
<feature type="short sequence motif" description="Nudix box" evidence="4">
    <location>
        <begin position="45"/>
        <end position="66"/>
    </location>
</feature>
<comment type="cofactor">
    <cofactor evidence="1">
        <name>Mn(2+)</name>
        <dbReference type="ChEBI" id="CHEBI:29035"/>
    </cofactor>
</comment>
<keyword evidence="7" id="KW-1185">Reference proteome</keyword>
<evidence type="ECO:0000256" key="3">
    <source>
        <dbReference type="ARBA" id="ARBA00022801"/>
    </source>
</evidence>
<sequence length="162" mass="18763">MDIELGYRPCVGVVLANREGKVFVGKRLDHPETTDGQIYWQMPQGGVDPGEDLETAMWRELHEETGVTQDNSTLIARAGESLRYDLPDELIGKLWGGKYRGQEQVWYLLRFTGDDSEVDLETHQPAEFAEWKWLDPEQLPEVIVPFKRVLYRAILEEFRNLI</sequence>
<feature type="domain" description="Nudix hydrolase" evidence="5">
    <location>
        <begin position="6"/>
        <end position="156"/>
    </location>
</feature>
<dbReference type="OrthoDB" id="9816040at2"/>
<dbReference type="InterPro" id="IPR015797">
    <property type="entry name" value="NUDIX_hydrolase-like_dom_sf"/>
</dbReference>
<dbReference type="GO" id="GO:0034432">
    <property type="term" value="F:bis(5'-adenosyl)-pentaphosphatase activity"/>
    <property type="evidence" value="ECO:0007669"/>
    <property type="project" value="TreeGrafter"/>
</dbReference>
<dbReference type="Pfam" id="PF00293">
    <property type="entry name" value="NUDIX"/>
    <property type="match status" value="1"/>
</dbReference>